<evidence type="ECO:0000256" key="2">
    <source>
        <dbReference type="ARBA" id="ARBA00022679"/>
    </source>
</evidence>
<evidence type="ECO:0000256" key="1">
    <source>
        <dbReference type="ARBA" id="ARBA00022676"/>
    </source>
</evidence>
<keyword evidence="1" id="KW-0328">Glycosyltransferase</keyword>
<dbReference type="PANTHER" id="PTHR13778">
    <property type="entry name" value="GLYCOSYLTRANSFERASE 8 DOMAIN-CONTAINING PROTEIN"/>
    <property type="match status" value="1"/>
</dbReference>
<dbReference type="PANTHER" id="PTHR13778:SF47">
    <property type="entry name" value="LIPOPOLYSACCHARIDE 1,3-GALACTOSYLTRANSFERASE"/>
    <property type="match status" value="1"/>
</dbReference>
<dbReference type="CDD" id="cd04194">
    <property type="entry name" value="GT8_A4GalT_like"/>
    <property type="match status" value="1"/>
</dbReference>
<dbReference type="Pfam" id="PF01501">
    <property type="entry name" value="Glyco_transf_8"/>
    <property type="match status" value="1"/>
</dbReference>
<keyword evidence="2 4" id="KW-0808">Transferase</keyword>
<accession>A0A7W9W1V4</accession>
<dbReference type="RefSeq" id="WP_183681769.1">
    <property type="nucleotide sequence ID" value="NZ_JACHHH010000001.1"/>
</dbReference>
<dbReference type="GO" id="GO:0016757">
    <property type="term" value="F:glycosyltransferase activity"/>
    <property type="evidence" value="ECO:0007669"/>
    <property type="project" value="UniProtKB-KW"/>
</dbReference>
<gene>
    <name evidence="4" type="ORF">HNQ46_000195</name>
</gene>
<sequence length="324" mass="37884">MHIVYGVNEAFMPILAVSLSSLLLHAEGEALHFHILSLGIEEESKEKLRQYVETEGQKISFYDLEEKLSEWKEKLPALFTGKFSKATLLRLFIPSTLPETITKALYLDADTVVLQSILPLYHLKLGDKLLGMAPEPSIYKKHKEFLSLAEESPYYNAGVMLMNLSLLREEGMEEKCLRYYQMKEGQLPFNDQDILNMVCKGRIRSLPQRFNFFSNYAYARYSALCRFSPWYQELENKKSYSQAKAHPVIVHFAGDERPWREGNHNYYRRAFDYYAEESPLPLEKEKGKQGYLFCYHVLNLLTFVFPKLREKVGELYYRSMGKEN</sequence>
<organism evidence="4 5">
    <name type="scientific">Oribacterium sinus</name>
    <dbReference type="NCBI Taxonomy" id="237576"/>
    <lineage>
        <taxon>Bacteria</taxon>
        <taxon>Bacillati</taxon>
        <taxon>Bacillota</taxon>
        <taxon>Clostridia</taxon>
        <taxon>Lachnospirales</taxon>
        <taxon>Lachnospiraceae</taxon>
        <taxon>Oribacterium</taxon>
    </lineage>
</organism>
<evidence type="ECO:0000256" key="3">
    <source>
        <dbReference type="ARBA" id="ARBA00022723"/>
    </source>
</evidence>
<dbReference type="GeneID" id="85013767"/>
<evidence type="ECO:0000313" key="5">
    <source>
        <dbReference type="Proteomes" id="UP000522163"/>
    </source>
</evidence>
<reference evidence="4 5" key="1">
    <citation type="submission" date="2020-08" db="EMBL/GenBank/DDBJ databases">
        <title>Genomic Encyclopedia of Type Strains, Phase IV (KMG-IV): sequencing the most valuable type-strain genomes for metagenomic binning, comparative biology and taxonomic classification.</title>
        <authorList>
            <person name="Goeker M."/>
        </authorList>
    </citation>
    <scope>NUCLEOTIDE SEQUENCE [LARGE SCALE GENOMIC DNA]</scope>
    <source>
        <strain evidence="4 5">DSM 17245</strain>
    </source>
</reference>
<dbReference type="InterPro" id="IPR002495">
    <property type="entry name" value="Glyco_trans_8"/>
</dbReference>
<protein>
    <submittedName>
        <fullName evidence="4">Lipopolysaccharide biosynthesis glycosyltransferase</fullName>
    </submittedName>
</protein>
<dbReference type="AlphaFoldDB" id="A0A7W9W1V4"/>
<name>A0A7W9W1V4_9FIRM</name>
<keyword evidence="3" id="KW-0479">Metal-binding</keyword>
<dbReference type="SUPFAM" id="SSF53448">
    <property type="entry name" value="Nucleotide-diphospho-sugar transferases"/>
    <property type="match status" value="1"/>
</dbReference>
<proteinExistence type="predicted"/>
<dbReference type="Gene3D" id="3.90.550.10">
    <property type="entry name" value="Spore Coat Polysaccharide Biosynthesis Protein SpsA, Chain A"/>
    <property type="match status" value="1"/>
</dbReference>
<evidence type="ECO:0000313" key="4">
    <source>
        <dbReference type="EMBL" id="MBB6040234.1"/>
    </source>
</evidence>
<comment type="caution">
    <text evidence="4">The sequence shown here is derived from an EMBL/GenBank/DDBJ whole genome shotgun (WGS) entry which is preliminary data.</text>
</comment>
<dbReference type="InterPro" id="IPR050748">
    <property type="entry name" value="Glycosyltrans_8_dom-fam"/>
</dbReference>
<dbReference type="EMBL" id="JACHHH010000001">
    <property type="protein sequence ID" value="MBB6040234.1"/>
    <property type="molecule type" value="Genomic_DNA"/>
</dbReference>
<dbReference type="InterPro" id="IPR029044">
    <property type="entry name" value="Nucleotide-diphossugar_trans"/>
</dbReference>
<dbReference type="GO" id="GO:0046872">
    <property type="term" value="F:metal ion binding"/>
    <property type="evidence" value="ECO:0007669"/>
    <property type="project" value="UniProtKB-KW"/>
</dbReference>
<dbReference type="Proteomes" id="UP000522163">
    <property type="component" value="Unassembled WGS sequence"/>
</dbReference>